<evidence type="ECO:0000259" key="9">
    <source>
        <dbReference type="PROSITE" id="PS51186"/>
    </source>
</evidence>
<comment type="pathway">
    <text evidence="1 8">Amine and polyamine biosynthesis; ectoine biosynthesis; L-ectoine from L-aspartate 4-semialdehyde: step 2/3.</text>
</comment>
<dbReference type="RefSeq" id="WP_405338914.1">
    <property type="nucleotide sequence ID" value="NZ_JBANFI010000004.1"/>
</dbReference>
<accession>A0ABW8PWZ1</accession>
<name>A0ABW8PWZ1_9GAMM</name>
<evidence type="ECO:0000256" key="8">
    <source>
        <dbReference type="RuleBase" id="RU365045"/>
    </source>
</evidence>
<feature type="domain" description="N-acetyltransferase" evidence="9">
    <location>
        <begin position="6"/>
        <end position="162"/>
    </location>
</feature>
<proteinExistence type="inferred from homology"/>
<keyword evidence="5 8" id="KW-0808">Transferase</keyword>
<dbReference type="Gene3D" id="3.40.630.30">
    <property type="match status" value="1"/>
</dbReference>
<dbReference type="EC" id="2.3.1.178" evidence="3 8"/>
<evidence type="ECO:0000256" key="7">
    <source>
        <dbReference type="ARBA" id="ARBA00048924"/>
    </source>
</evidence>
<evidence type="ECO:0000256" key="3">
    <source>
        <dbReference type="ARBA" id="ARBA00012355"/>
    </source>
</evidence>
<comment type="function">
    <text evidence="8">Catalyzes the acetylation of L-2,4-diaminobutyrate (DABA) to gamma-N-acetyl-alpha,gamma-diaminobutyric acid (ADABA) with acetyl coenzyme A.</text>
</comment>
<comment type="caution">
    <text evidence="10">The sequence shown here is derived from an EMBL/GenBank/DDBJ whole genome shotgun (WGS) entry which is preliminary data.</text>
</comment>
<organism evidence="10 11">
    <name type="scientific">Marinospirillum alkalitolerans</name>
    <dbReference type="NCBI Taxonomy" id="3123374"/>
    <lineage>
        <taxon>Bacteria</taxon>
        <taxon>Pseudomonadati</taxon>
        <taxon>Pseudomonadota</taxon>
        <taxon>Gammaproteobacteria</taxon>
        <taxon>Oceanospirillales</taxon>
        <taxon>Oceanospirillaceae</taxon>
        <taxon>Marinospirillum</taxon>
    </lineage>
</organism>
<evidence type="ECO:0000256" key="5">
    <source>
        <dbReference type="ARBA" id="ARBA00022679"/>
    </source>
</evidence>
<evidence type="ECO:0000256" key="2">
    <source>
        <dbReference type="ARBA" id="ARBA00010712"/>
    </source>
</evidence>
<evidence type="ECO:0000313" key="10">
    <source>
        <dbReference type="EMBL" id="MFK7160822.1"/>
    </source>
</evidence>
<dbReference type="CDD" id="cd04301">
    <property type="entry name" value="NAT_SF"/>
    <property type="match status" value="1"/>
</dbReference>
<dbReference type="InterPro" id="IPR016181">
    <property type="entry name" value="Acyl_CoA_acyltransferase"/>
</dbReference>
<dbReference type="InterPro" id="IPR012772">
    <property type="entry name" value="Ectoine_EctA"/>
</dbReference>
<evidence type="ECO:0000256" key="1">
    <source>
        <dbReference type="ARBA" id="ARBA00004978"/>
    </source>
</evidence>
<dbReference type="SUPFAM" id="SSF55729">
    <property type="entry name" value="Acyl-CoA N-acyltransferases (Nat)"/>
    <property type="match status" value="1"/>
</dbReference>
<evidence type="ECO:0000256" key="6">
    <source>
        <dbReference type="ARBA" id="ARBA00023315"/>
    </source>
</evidence>
<evidence type="ECO:0000256" key="4">
    <source>
        <dbReference type="ARBA" id="ARBA00017935"/>
    </source>
</evidence>
<dbReference type="Pfam" id="PF00583">
    <property type="entry name" value="Acetyltransf_1"/>
    <property type="match status" value="1"/>
</dbReference>
<keyword evidence="11" id="KW-1185">Reference proteome</keyword>
<protein>
    <recommendedName>
        <fullName evidence="4 8">L-2,4-diaminobutyric acid acetyltransferase</fullName>
        <shortName evidence="8">DABA acetyltransferase</shortName>
        <ecNumber evidence="3 8">2.3.1.178</ecNumber>
    </recommendedName>
</protein>
<keyword evidence="6 8" id="KW-0012">Acyltransferase</keyword>
<dbReference type="PROSITE" id="PS51186">
    <property type="entry name" value="GNAT"/>
    <property type="match status" value="1"/>
</dbReference>
<dbReference type="Proteomes" id="UP001621714">
    <property type="component" value="Unassembled WGS sequence"/>
</dbReference>
<comment type="similarity">
    <text evidence="2 8">Belongs to the acetyltransferase family. EctA subfamily.</text>
</comment>
<comment type="catalytic activity">
    <reaction evidence="7 8">
        <text>L-2,4-diaminobutanoate + acetyl-CoA = (2S)-4-acetamido-2-aminobutanoate + CoA + H(+)</text>
        <dbReference type="Rhea" id="RHEA:16901"/>
        <dbReference type="ChEBI" id="CHEBI:15378"/>
        <dbReference type="ChEBI" id="CHEBI:57287"/>
        <dbReference type="ChEBI" id="CHEBI:57288"/>
        <dbReference type="ChEBI" id="CHEBI:58761"/>
        <dbReference type="ChEBI" id="CHEBI:58929"/>
        <dbReference type="EC" id="2.3.1.178"/>
    </reaction>
</comment>
<dbReference type="EMBL" id="JBANFI010000004">
    <property type="protein sequence ID" value="MFK7160822.1"/>
    <property type="molecule type" value="Genomic_DNA"/>
</dbReference>
<dbReference type="GO" id="GO:0033816">
    <property type="term" value="F:diaminobutyrate acetyltransferase activity"/>
    <property type="evidence" value="ECO:0007669"/>
    <property type="project" value="UniProtKB-EC"/>
</dbReference>
<evidence type="ECO:0000313" key="11">
    <source>
        <dbReference type="Proteomes" id="UP001621714"/>
    </source>
</evidence>
<reference evidence="10 11" key="1">
    <citation type="submission" date="2024-02" db="EMBL/GenBank/DDBJ databases">
        <title>Marinospirillum sp. MEB 164 isolated from Lonar lake sediment.</title>
        <authorList>
            <person name="Joshi A."/>
            <person name="Thite S."/>
        </authorList>
    </citation>
    <scope>NUCLEOTIDE SEQUENCE [LARGE SCALE GENOMIC DNA]</scope>
    <source>
        <strain evidence="10 11">MEB164</strain>
    </source>
</reference>
<gene>
    <name evidence="8 10" type="primary">ectA</name>
    <name evidence="10" type="ORF">V6U78_07205</name>
</gene>
<dbReference type="InterPro" id="IPR000182">
    <property type="entry name" value="GNAT_dom"/>
</dbReference>
<dbReference type="NCBIfam" id="TIGR02406">
    <property type="entry name" value="ectoine_EctA"/>
    <property type="match status" value="1"/>
</dbReference>
<sequence>MDASQLVVRHPIADDGYAIYQLIQRCPPLDLNSAYLYLLQSTHFAPTCLLVEYEGQVEGFVSGYLHPQQADTFFLWQVAIGEKLRGQGYARRLIEQLLQRPALAKTRFLETTITPDNTASWALFRALAREQGAPLTESVMFSQQQLGGEHLAEHLVRIGPWPES</sequence>